<gene>
    <name evidence="1" type="ORF">DFO67_11584</name>
</gene>
<accession>A0A4R8FKR9</accession>
<comment type="caution">
    <text evidence="1">The sequence shown here is derived from an EMBL/GenBank/DDBJ whole genome shotgun (WGS) entry which is preliminary data.</text>
</comment>
<name>A0A4R8FKR9_9GAMM</name>
<evidence type="ECO:0000313" key="1">
    <source>
        <dbReference type="EMBL" id="TDX26819.1"/>
    </source>
</evidence>
<dbReference type="Proteomes" id="UP000294489">
    <property type="component" value="Unassembled WGS sequence"/>
</dbReference>
<dbReference type="Gene3D" id="3.30.1150.10">
    <property type="match status" value="1"/>
</dbReference>
<dbReference type="AlphaFoldDB" id="A0A4R8FKR9"/>
<dbReference type="RefSeq" id="WP_166671095.1">
    <property type="nucleotide sequence ID" value="NZ_SOEC01000015.1"/>
</dbReference>
<dbReference type="EMBL" id="SOEC01000015">
    <property type="protein sequence ID" value="TDX26819.1"/>
    <property type="molecule type" value="Genomic_DNA"/>
</dbReference>
<reference evidence="1 2" key="1">
    <citation type="submission" date="2019-03" db="EMBL/GenBank/DDBJ databases">
        <title>Freshwater and sediment microbial communities from various areas in North America, analyzing microbe dynamics in response to fracking.</title>
        <authorList>
            <person name="Lamendella R."/>
        </authorList>
    </citation>
    <scope>NUCLEOTIDE SEQUENCE [LARGE SCALE GENOMIC DNA]</scope>
    <source>
        <strain evidence="1 2">6_TX</strain>
    </source>
</reference>
<proteinExistence type="predicted"/>
<evidence type="ECO:0000313" key="2">
    <source>
        <dbReference type="Proteomes" id="UP000294489"/>
    </source>
</evidence>
<dbReference type="Pfam" id="PF13103">
    <property type="entry name" value="TonB_2"/>
    <property type="match status" value="1"/>
</dbReference>
<sequence length="221" mass="24378">MTNFLIGLGVVITLFYAANELLASDDDTAPTPEATTISAIPPGAMPRLPGAPLHASSNWHERHLCLTPDCQHYRRETQYCHDAEDCTVTVSVCHEQQCVDEALIRRDPAYEDTLSAIQRRVSQQWIIDPDFAMANGALVEVSLLADGTVLGVIFKERSGRDSFDFTVMDAIDRAAPFPEVAAAPTAVRGLLQRFLMTFGTLPLPPQRISHQPNDPVWHGQQ</sequence>
<organism evidence="1 2">
    <name type="scientific">Modicisalibacter xianhensis</name>
    <dbReference type="NCBI Taxonomy" id="442341"/>
    <lineage>
        <taxon>Bacteria</taxon>
        <taxon>Pseudomonadati</taxon>
        <taxon>Pseudomonadota</taxon>
        <taxon>Gammaproteobacteria</taxon>
        <taxon>Oceanospirillales</taxon>
        <taxon>Halomonadaceae</taxon>
        <taxon>Modicisalibacter</taxon>
    </lineage>
</organism>
<protein>
    <submittedName>
        <fullName evidence="1">TonB-like protein</fullName>
    </submittedName>
</protein>
<dbReference type="SUPFAM" id="SSF74653">
    <property type="entry name" value="TolA/TonB C-terminal domain"/>
    <property type="match status" value="1"/>
</dbReference>